<evidence type="ECO:0000313" key="7">
    <source>
        <dbReference type="Proteomes" id="UP000576082"/>
    </source>
</evidence>
<comment type="subunit">
    <text evidence="3">Homotrimer.</text>
</comment>
<dbReference type="CDD" id="cd00452">
    <property type="entry name" value="KDPG_aldolase"/>
    <property type="match status" value="1"/>
</dbReference>
<evidence type="ECO:0000256" key="1">
    <source>
        <dbReference type="ARBA" id="ARBA00004761"/>
    </source>
</evidence>
<dbReference type="EC" id="4.1.3.16" evidence="6"/>
<protein>
    <submittedName>
        <fullName evidence="6">Bifunctional 4-hydroxy-2-oxoglutarate aldolase/2-dehydro-3-deoxy-phosphogluconate aldolase</fullName>
        <ecNumber evidence="6">4.1.2.14</ecNumber>
        <ecNumber evidence="6">4.1.3.16</ecNumber>
    </submittedName>
</protein>
<keyword evidence="5" id="KW-0119">Carbohydrate metabolism</keyword>
<dbReference type="NCBIfam" id="NF005499">
    <property type="entry name" value="PRK07114.1"/>
    <property type="match status" value="1"/>
</dbReference>
<gene>
    <name evidence="6" type="ORF">HHU12_02245</name>
</gene>
<evidence type="ECO:0000256" key="3">
    <source>
        <dbReference type="ARBA" id="ARBA00011233"/>
    </source>
</evidence>
<sequence>MSKYTRIEVFNKMGETGMVPVFFHPNVEVAKQVLKATYEGGCRVFEFTNRGDGAQDIFKELLDYVRAELPDMMLGIGSIVEPYTALQYIQMGVDFIVSPLFNEEIIKACNRRKIAVSPGCGTISEIGKAEELGVELVKVFPAEQVGGPDFIKGVKAPCPWSNIMPTGGVTTEKENLEKWFKAGAHCVGIGSNLIVKDPSGAINVEGIRSLTEKVISDIKTFKTA</sequence>
<dbReference type="Proteomes" id="UP000576082">
    <property type="component" value="Unassembled WGS sequence"/>
</dbReference>
<dbReference type="PANTHER" id="PTHR30246">
    <property type="entry name" value="2-KETO-3-DEOXY-6-PHOSPHOGLUCONATE ALDOLASE"/>
    <property type="match status" value="1"/>
</dbReference>
<dbReference type="InterPro" id="IPR000887">
    <property type="entry name" value="Aldlse_KDPG_KHG"/>
</dbReference>
<name>A0A7X9NZH1_9BACT</name>
<dbReference type="EMBL" id="JABANE010000004">
    <property type="protein sequence ID" value="NME66774.1"/>
    <property type="molecule type" value="Genomic_DNA"/>
</dbReference>
<dbReference type="GO" id="GO:0008675">
    <property type="term" value="F:2-dehydro-3-deoxy-phosphogluconate aldolase activity"/>
    <property type="evidence" value="ECO:0007669"/>
    <property type="project" value="UniProtKB-EC"/>
</dbReference>
<comment type="caution">
    <text evidence="6">The sequence shown here is derived from an EMBL/GenBank/DDBJ whole genome shotgun (WGS) entry which is preliminary data.</text>
</comment>
<dbReference type="SUPFAM" id="SSF51569">
    <property type="entry name" value="Aldolase"/>
    <property type="match status" value="1"/>
</dbReference>
<reference evidence="6 7" key="1">
    <citation type="submission" date="2020-04" db="EMBL/GenBank/DDBJ databases">
        <title>Flammeovirga sp. SR4, a novel species isolated from seawater.</title>
        <authorList>
            <person name="Wang X."/>
        </authorList>
    </citation>
    <scope>NUCLEOTIDE SEQUENCE [LARGE SCALE GENOMIC DNA]</scope>
    <source>
        <strain evidence="6 7">ATCC 23126</strain>
    </source>
</reference>
<comment type="pathway">
    <text evidence="1">Carbohydrate acid metabolism.</text>
</comment>
<evidence type="ECO:0000313" key="6">
    <source>
        <dbReference type="EMBL" id="NME66774.1"/>
    </source>
</evidence>
<comment type="similarity">
    <text evidence="2">Belongs to the KHG/KDPG aldolase family.</text>
</comment>
<dbReference type="InterPro" id="IPR013785">
    <property type="entry name" value="Aldolase_TIM"/>
</dbReference>
<evidence type="ECO:0000256" key="5">
    <source>
        <dbReference type="ARBA" id="ARBA00023277"/>
    </source>
</evidence>
<dbReference type="AlphaFoldDB" id="A0A7X9NZH1"/>
<keyword evidence="7" id="KW-1185">Reference proteome</keyword>
<proteinExistence type="inferred from homology"/>
<organism evidence="6 7">
    <name type="scientific">Flammeovirga aprica JL-4</name>
    <dbReference type="NCBI Taxonomy" id="694437"/>
    <lineage>
        <taxon>Bacteria</taxon>
        <taxon>Pseudomonadati</taxon>
        <taxon>Bacteroidota</taxon>
        <taxon>Cytophagia</taxon>
        <taxon>Cytophagales</taxon>
        <taxon>Flammeovirgaceae</taxon>
        <taxon>Flammeovirga</taxon>
    </lineage>
</organism>
<dbReference type="Gene3D" id="3.20.20.70">
    <property type="entry name" value="Aldolase class I"/>
    <property type="match status" value="1"/>
</dbReference>
<dbReference type="RefSeq" id="WP_169654578.1">
    <property type="nucleotide sequence ID" value="NZ_JABANE010000004.1"/>
</dbReference>
<keyword evidence="4 6" id="KW-0456">Lyase</keyword>
<dbReference type="GO" id="GO:0008700">
    <property type="term" value="F:(R,S)-4-hydroxy-2-oxoglutarate aldolase activity"/>
    <property type="evidence" value="ECO:0007669"/>
    <property type="project" value="UniProtKB-EC"/>
</dbReference>
<dbReference type="PANTHER" id="PTHR30246:SF1">
    <property type="entry name" value="2-DEHYDRO-3-DEOXY-6-PHOSPHOGALACTONATE ALDOLASE-RELATED"/>
    <property type="match status" value="1"/>
</dbReference>
<dbReference type="EC" id="4.1.2.14" evidence="6"/>
<evidence type="ECO:0000256" key="4">
    <source>
        <dbReference type="ARBA" id="ARBA00023239"/>
    </source>
</evidence>
<dbReference type="Pfam" id="PF01081">
    <property type="entry name" value="Aldolase"/>
    <property type="match status" value="1"/>
</dbReference>
<accession>A0A7X9NZH1</accession>
<evidence type="ECO:0000256" key="2">
    <source>
        <dbReference type="ARBA" id="ARBA00006906"/>
    </source>
</evidence>